<dbReference type="RefSeq" id="XP_001429251.1">
    <property type="nucleotide sequence ID" value="XM_001429214.1"/>
</dbReference>
<evidence type="ECO:0000313" key="1">
    <source>
        <dbReference type="EMBL" id="CAK61853.1"/>
    </source>
</evidence>
<organism evidence="1 2">
    <name type="scientific">Paramecium tetraurelia</name>
    <dbReference type="NCBI Taxonomy" id="5888"/>
    <lineage>
        <taxon>Eukaryota</taxon>
        <taxon>Sar</taxon>
        <taxon>Alveolata</taxon>
        <taxon>Ciliophora</taxon>
        <taxon>Intramacronucleata</taxon>
        <taxon>Oligohymenophorea</taxon>
        <taxon>Peniculida</taxon>
        <taxon>Parameciidae</taxon>
        <taxon>Paramecium</taxon>
    </lineage>
</organism>
<dbReference type="OrthoDB" id="297895at2759"/>
<dbReference type="HOGENOM" id="CLU_2836727_0_0_1"/>
<dbReference type="OMA" id="HFDLREC"/>
<sequence>MISLRKLYRLQREVGMAVCLMLDQGNLVWDVNLCDLRELHFDLRECVIDCNYNQQEFGLFLMAKEH</sequence>
<gene>
    <name evidence="1" type="ORF">GSPATT00032085001</name>
</gene>
<protein>
    <submittedName>
        <fullName evidence="1">Uncharacterized protein</fullName>
    </submittedName>
</protein>
<reference evidence="1 2" key="1">
    <citation type="journal article" date="2006" name="Nature">
        <title>Global trends of whole-genome duplications revealed by the ciliate Paramecium tetraurelia.</title>
        <authorList>
            <consortium name="Genoscope"/>
            <person name="Aury J.-M."/>
            <person name="Jaillon O."/>
            <person name="Duret L."/>
            <person name="Noel B."/>
            <person name="Jubin C."/>
            <person name="Porcel B.M."/>
            <person name="Segurens B."/>
            <person name="Daubin V."/>
            <person name="Anthouard V."/>
            <person name="Aiach N."/>
            <person name="Arnaiz O."/>
            <person name="Billaut A."/>
            <person name="Beisson J."/>
            <person name="Blanc I."/>
            <person name="Bouhouche K."/>
            <person name="Camara F."/>
            <person name="Duharcourt S."/>
            <person name="Guigo R."/>
            <person name="Gogendeau D."/>
            <person name="Katinka M."/>
            <person name="Keller A.-M."/>
            <person name="Kissmehl R."/>
            <person name="Klotz C."/>
            <person name="Koll F."/>
            <person name="Le Moue A."/>
            <person name="Lepere C."/>
            <person name="Malinsky S."/>
            <person name="Nowacki M."/>
            <person name="Nowak J.K."/>
            <person name="Plattner H."/>
            <person name="Poulain J."/>
            <person name="Ruiz F."/>
            <person name="Serrano V."/>
            <person name="Zagulski M."/>
            <person name="Dessen P."/>
            <person name="Betermier M."/>
            <person name="Weissenbach J."/>
            <person name="Scarpelli C."/>
            <person name="Schachter V."/>
            <person name="Sperling L."/>
            <person name="Meyer E."/>
            <person name="Cohen J."/>
            <person name="Wincker P."/>
        </authorList>
    </citation>
    <scope>NUCLEOTIDE SEQUENCE [LARGE SCALE GENOMIC DNA]</scope>
    <source>
        <strain evidence="1 2">Stock d4-2</strain>
    </source>
</reference>
<keyword evidence="2" id="KW-1185">Reference proteome</keyword>
<proteinExistence type="predicted"/>
<accession>A0BTI6</accession>
<dbReference type="KEGG" id="ptm:GSPATT00032085001"/>
<name>A0BTI6_PARTE</name>
<dbReference type="InParanoid" id="A0BTI6"/>
<dbReference type="EMBL" id="CT868016">
    <property type="protein sequence ID" value="CAK61853.1"/>
    <property type="molecule type" value="Genomic_DNA"/>
</dbReference>
<dbReference type="GeneID" id="5015035"/>
<dbReference type="Proteomes" id="UP000000600">
    <property type="component" value="Unassembled WGS sequence"/>
</dbReference>
<evidence type="ECO:0000313" key="2">
    <source>
        <dbReference type="Proteomes" id="UP000000600"/>
    </source>
</evidence>
<dbReference type="AlphaFoldDB" id="A0BTI6"/>